<keyword evidence="3" id="KW-1185">Reference proteome</keyword>
<evidence type="ECO:0000313" key="2">
    <source>
        <dbReference type="EMBL" id="ORC85937.1"/>
    </source>
</evidence>
<dbReference type="EMBL" id="NBCO01000031">
    <property type="protein sequence ID" value="ORC85937.1"/>
    <property type="molecule type" value="Genomic_DNA"/>
</dbReference>
<dbReference type="OrthoDB" id="250421at2759"/>
<evidence type="ECO:0000256" key="1">
    <source>
        <dbReference type="SAM" id="Phobius"/>
    </source>
</evidence>
<accession>A0A1X0NMN1</accession>
<protein>
    <submittedName>
        <fullName evidence="2">Uncharacterized protein</fullName>
    </submittedName>
</protein>
<proteinExistence type="predicted"/>
<keyword evidence="1" id="KW-0472">Membrane</keyword>
<keyword evidence="1" id="KW-0812">Transmembrane</keyword>
<comment type="caution">
    <text evidence="2">The sequence shown here is derived from an EMBL/GenBank/DDBJ whole genome shotgun (WGS) entry which is preliminary data.</text>
</comment>
<dbReference type="AlphaFoldDB" id="A0A1X0NMN1"/>
<sequence>MCERFAGIWTVVILLIAIILLQGDILPSPFSTIRRGNSPCECLTGIFADNALRTALRRESLFIGIHWREARSRVVPFFDPWSLKYANCLSLHEFSIPLDGIELNTSTRKINGESSLVAVEEALRRQMEEDIADDGSNGNRKNSGLTIRDGGLFGVQRVWRGRGKISSSSAIERTPTCHVWILPETIQLPLEVWMTLRTLLAEGTLAGKSLYLTSDNNKRHKWKYYQPFGVLLWADPNDRESLKRMVPASTLKMFTTISR</sequence>
<keyword evidence="1" id="KW-1133">Transmembrane helix</keyword>
<dbReference type="RefSeq" id="XP_028880003.1">
    <property type="nucleotide sequence ID" value="XM_029028604.1"/>
</dbReference>
<reference evidence="2 3" key="1">
    <citation type="submission" date="2017-03" db="EMBL/GenBank/DDBJ databases">
        <title>An alternative strategy for trypanosome survival in the mammalian bloodstream revealed through genome and transcriptome analysis of the ubiquitous bovine parasite Trypanosoma (Megatrypanum) theileri.</title>
        <authorList>
            <person name="Kelly S."/>
            <person name="Ivens A."/>
            <person name="Mott A."/>
            <person name="O'Neill E."/>
            <person name="Emms D."/>
            <person name="Macleod O."/>
            <person name="Voorheis P."/>
            <person name="Matthews J."/>
            <person name="Matthews K."/>
            <person name="Carrington M."/>
        </authorList>
    </citation>
    <scope>NUCLEOTIDE SEQUENCE [LARGE SCALE GENOMIC DNA]</scope>
    <source>
        <strain evidence="2">Edinburgh</strain>
    </source>
</reference>
<dbReference type="GeneID" id="39988384"/>
<dbReference type="Proteomes" id="UP000192257">
    <property type="component" value="Unassembled WGS sequence"/>
</dbReference>
<organism evidence="2 3">
    <name type="scientific">Trypanosoma theileri</name>
    <dbReference type="NCBI Taxonomy" id="67003"/>
    <lineage>
        <taxon>Eukaryota</taxon>
        <taxon>Discoba</taxon>
        <taxon>Euglenozoa</taxon>
        <taxon>Kinetoplastea</taxon>
        <taxon>Metakinetoplastina</taxon>
        <taxon>Trypanosomatida</taxon>
        <taxon>Trypanosomatidae</taxon>
        <taxon>Trypanosoma</taxon>
    </lineage>
</organism>
<dbReference type="VEuPathDB" id="TriTrypDB:TM35_000311230"/>
<gene>
    <name evidence="2" type="ORF">TM35_000311230</name>
</gene>
<name>A0A1X0NMN1_9TRYP</name>
<feature type="transmembrane region" description="Helical" evidence="1">
    <location>
        <begin position="6"/>
        <end position="26"/>
    </location>
</feature>
<evidence type="ECO:0000313" key="3">
    <source>
        <dbReference type="Proteomes" id="UP000192257"/>
    </source>
</evidence>